<gene>
    <name evidence="2" type="ORF">Scep_007275</name>
</gene>
<dbReference type="Proteomes" id="UP001419268">
    <property type="component" value="Unassembled WGS sequence"/>
</dbReference>
<organism evidence="2 3">
    <name type="scientific">Stephania cephalantha</name>
    <dbReference type="NCBI Taxonomy" id="152367"/>
    <lineage>
        <taxon>Eukaryota</taxon>
        <taxon>Viridiplantae</taxon>
        <taxon>Streptophyta</taxon>
        <taxon>Embryophyta</taxon>
        <taxon>Tracheophyta</taxon>
        <taxon>Spermatophyta</taxon>
        <taxon>Magnoliopsida</taxon>
        <taxon>Ranunculales</taxon>
        <taxon>Menispermaceae</taxon>
        <taxon>Menispermoideae</taxon>
        <taxon>Cissampelideae</taxon>
        <taxon>Stephania</taxon>
    </lineage>
</organism>
<proteinExistence type="predicted"/>
<evidence type="ECO:0000313" key="3">
    <source>
        <dbReference type="Proteomes" id="UP001419268"/>
    </source>
</evidence>
<sequence>MEGETPLPSLPRPSSAMGFGLHGRTPLLATPPPTTEPTTTTRTHLDCDVSTFSSPSRHVPSSPPPLISFFFLSASLFWVRVLLEWEVAAYHYGFYRRVLLLELWNNGKNSFNKPLKKRLECDQPPSCKSTDKAKEATKAVRLKNKKKSSSPPLLCHDITDDETFQSEIESEDNDDYEDTDYEKEDYEDGDEDFEDDDSSEDDMPMTQTMAGQSTLLPGDNVELGGNAESTQKKVVDENANDPVDEVSMGDRERNLVQQLVLRNELDYVKVRFAGVEG</sequence>
<accession>A0AAP0KBB2</accession>
<dbReference type="AlphaFoldDB" id="A0AAP0KBB2"/>
<evidence type="ECO:0000313" key="2">
    <source>
        <dbReference type="EMBL" id="KAK9148518.1"/>
    </source>
</evidence>
<feature type="compositionally biased region" description="Polar residues" evidence="1">
    <location>
        <begin position="205"/>
        <end position="215"/>
    </location>
</feature>
<keyword evidence="3" id="KW-1185">Reference proteome</keyword>
<reference evidence="2 3" key="1">
    <citation type="submission" date="2024-01" db="EMBL/GenBank/DDBJ databases">
        <title>Genome assemblies of Stephania.</title>
        <authorList>
            <person name="Yang L."/>
        </authorList>
    </citation>
    <scope>NUCLEOTIDE SEQUENCE [LARGE SCALE GENOMIC DNA]</scope>
    <source>
        <strain evidence="2">JXDWG</strain>
        <tissue evidence="2">Leaf</tissue>
    </source>
</reference>
<comment type="caution">
    <text evidence="2">The sequence shown here is derived from an EMBL/GenBank/DDBJ whole genome shotgun (WGS) entry which is preliminary data.</text>
</comment>
<feature type="compositionally biased region" description="Basic and acidic residues" evidence="1">
    <location>
        <begin position="129"/>
        <end position="138"/>
    </location>
</feature>
<feature type="region of interest" description="Disordered" evidence="1">
    <location>
        <begin position="23"/>
        <end position="42"/>
    </location>
</feature>
<feature type="region of interest" description="Disordered" evidence="1">
    <location>
        <begin position="121"/>
        <end position="250"/>
    </location>
</feature>
<feature type="compositionally biased region" description="Acidic residues" evidence="1">
    <location>
        <begin position="159"/>
        <end position="203"/>
    </location>
</feature>
<dbReference type="EMBL" id="JBBNAG010000003">
    <property type="protein sequence ID" value="KAK9148518.1"/>
    <property type="molecule type" value="Genomic_DNA"/>
</dbReference>
<name>A0AAP0KBB2_9MAGN</name>
<protein>
    <submittedName>
        <fullName evidence="2">Uncharacterized protein</fullName>
    </submittedName>
</protein>
<evidence type="ECO:0000256" key="1">
    <source>
        <dbReference type="SAM" id="MobiDB-lite"/>
    </source>
</evidence>